<dbReference type="EMBL" id="QUOU01000001">
    <property type="protein sequence ID" value="REL27111.1"/>
    <property type="molecule type" value="Genomic_DNA"/>
</dbReference>
<sequence length="101" mass="11032">MIWEISAFFENQVVMSKSINSTASPSGGGFSFFQLAFDKVDYVEISATPENPALRNQHSSGILENLSFNINNAVQVSEPTVLSTFLLLGLCLTFSSKKQGH</sequence>
<reference evidence="1 2" key="1">
    <citation type="submission" date="2018-08" db="EMBL/GenBank/DDBJ databases">
        <title>Thalassotalea euphylliae genome.</title>
        <authorList>
            <person name="Summers S."/>
            <person name="Rice S.A."/>
            <person name="Freckelton M.L."/>
            <person name="Nedved B.T."/>
            <person name="Hadfield M.G."/>
        </authorList>
    </citation>
    <scope>NUCLEOTIDE SEQUENCE [LARGE SCALE GENOMIC DNA]</scope>
    <source>
        <strain evidence="1 2">H1</strain>
    </source>
</reference>
<dbReference type="Proteomes" id="UP000256478">
    <property type="component" value="Unassembled WGS sequence"/>
</dbReference>
<evidence type="ECO:0000313" key="2">
    <source>
        <dbReference type="Proteomes" id="UP000256478"/>
    </source>
</evidence>
<dbReference type="AlphaFoldDB" id="A0A3E0TR35"/>
<organism evidence="1 2">
    <name type="scientific">Thalassotalea euphylliae</name>
    <dbReference type="NCBI Taxonomy" id="1655234"/>
    <lineage>
        <taxon>Bacteria</taxon>
        <taxon>Pseudomonadati</taxon>
        <taxon>Pseudomonadota</taxon>
        <taxon>Gammaproteobacteria</taxon>
        <taxon>Alteromonadales</taxon>
        <taxon>Colwelliaceae</taxon>
        <taxon>Thalassotalea</taxon>
    </lineage>
</organism>
<proteinExistence type="predicted"/>
<evidence type="ECO:0000313" key="1">
    <source>
        <dbReference type="EMBL" id="REL27111.1"/>
    </source>
</evidence>
<gene>
    <name evidence="1" type="ORF">DXX93_11400</name>
</gene>
<protein>
    <submittedName>
        <fullName evidence="1">Uncharacterized protein</fullName>
    </submittedName>
</protein>
<comment type="caution">
    <text evidence="1">The sequence shown here is derived from an EMBL/GenBank/DDBJ whole genome shotgun (WGS) entry which is preliminary data.</text>
</comment>
<dbReference type="RefSeq" id="WP_116008199.1">
    <property type="nucleotide sequence ID" value="NZ_QUOU01000001.1"/>
</dbReference>
<accession>A0A3E0TR35</accession>
<name>A0A3E0TR35_9GAMM</name>